<dbReference type="RefSeq" id="WP_044518342.1">
    <property type="nucleotide sequence ID" value="NZ_HG322951.1"/>
</dbReference>
<feature type="domain" description="DUF4333" evidence="1">
    <location>
        <begin position="21"/>
        <end position="97"/>
    </location>
</feature>
<evidence type="ECO:0000313" key="3">
    <source>
        <dbReference type="Proteomes" id="UP000518188"/>
    </source>
</evidence>
<sequence length="113" mass="11670">MRDVKAKLRVFVGAVMVGGVVLTGCGGGGSTGTQPTVAKTKLQALAKEKLEAAAKRKAKSVTCEDGIVGKVGATQRCVLTAKDGTKYGVTATVKTVESDNVNIDFKVDDKPTQ</sequence>
<proteinExistence type="predicted"/>
<evidence type="ECO:0000313" key="2">
    <source>
        <dbReference type="EMBL" id="NKZ09819.1"/>
    </source>
</evidence>
<comment type="caution">
    <text evidence="2">The sequence shown here is derived from an EMBL/GenBank/DDBJ whole genome shotgun (WGS) entry which is preliminary data.</text>
</comment>
<accession>A0A7X6RTZ0</accession>
<protein>
    <submittedName>
        <fullName evidence="2">DUF4333 domain-containing protein</fullName>
    </submittedName>
</protein>
<dbReference type="InterPro" id="IPR025637">
    <property type="entry name" value="DUF4333"/>
</dbReference>
<gene>
    <name evidence="2" type="ORF">HGA11_02425</name>
</gene>
<dbReference type="Pfam" id="PF14230">
    <property type="entry name" value="DUF4333"/>
    <property type="match status" value="1"/>
</dbReference>
<dbReference type="EMBL" id="JAAXPJ010000001">
    <property type="protein sequence ID" value="NKZ09819.1"/>
    <property type="molecule type" value="Genomic_DNA"/>
</dbReference>
<dbReference type="PROSITE" id="PS51257">
    <property type="entry name" value="PROKAR_LIPOPROTEIN"/>
    <property type="match status" value="1"/>
</dbReference>
<dbReference type="AlphaFoldDB" id="A0A7X6RTZ0"/>
<evidence type="ECO:0000259" key="1">
    <source>
        <dbReference type="Pfam" id="PF14230"/>
    </source>
</evidence>
<name>A0A7X6RTZ0_9MYCO</name>
<dbReference type="Proteomes" id="UP000518188">
    <property type="component" value="Unassembled WGS sequence"/>
</dbReference>
<reference evidence="2 3" key="1">
    <citation type="submission" date="2020-04" db="EMBL/GenBank/DDBJ databases">
        <title>MicrobeNet Type strains.</title>
        <authorList>
            <person name="Nicholson A.C."/>
        </authorList>
    </citation>
    <scope>NUCLEOTIDE SEQUENCE [LARGE SCALE GENOMIC DNA]</scope>
    <source>
        <strain evidence="2 3">ATCC 700731</strain>
    </source>
</reference>
<organism evidence="2 3">
    <name type="scientific">Mycolicibacterium septicum DSM 44393</name>
    <dbReference type="NCBI Taxonomy" id="1341646"/>
    <lineage>
        <taxon>Bacteria</taxon>
        <taxon>Bacillati</taxon>
        <taxon>Actinomycetota</taxon>
        <taxon>Actinomycetes</taxon>
        <taxon>Mycobacteriales</taxon>
        <taxon>Mycobacteriaceae</taxon>
        <taxon>Mycolicibacterium</taxon>
    </lineage>
</organism>